<reference evidence="1 2" key="1">
    <citation type="submission" date="2021-11" db="EMBL/GenBank/DDBJ databases">
        <title>Genomic of Niabella pedocola.</title>
        <authorList>
            <person name="Wu T."/>
        </authorList>
    </citation>
    <scope>NUCLEOTIDE SEQUENCE [LARGE SCALE GENOMIC DNA]</scope>
    <source>
        <strain evidence="1 2">JCM 31011</strain>
    </source>
</reference>
<dbReference type="RefSeq" id="WP_231002132.1">
    <property type="nucleotide sequence ID" value="NZ_JAJNEC010000001.1"/>
</dbReference>
<evidence type="ECO:0000313" key="1">
    <source>
        <dbReference type="EMBL" id="MCD2421267.1"/>
    </source>
</evidence>
<dbReference type="EMBL" id="JAJNEC010000001">
    <property type="protein sequence ID" value="MCD2421267.1"/>
    <property type="molecule type" value="Genomic_DNA"/>
</dbReference>
<protein>
    <recommendedName>
        <fullName evidence="3">Replication restart DNA helicase PriA</fullName>
    </recommendedName>
</protein>
<accession>A0ABS8PJK0</accession>
<name>A0ABS8PJK0_9BACT</name>
<keyword evidence="2" id="KW-1185">Reference proteome</keyword>
<evidence type="ECO:0000313" key="2">
    <source>
        <dbReference type="Proteomes" id="UP001199816"/>
    </source>
</evidence>
<evidence type="ECO:0008006" key="3">
    <source>
        <dbReference type="Google" id="ProtNLM"/>
    </source>
</evidence>
<proteinExistence type="predicted"/>
<organism evidence="1 2">
    <name type="scientific">Niabella pedocola</name>
    <dbReference type="NCBI Taxonomy" id="1752077"/>
    <lineage>
        <taxon>Bacteria</taxon>
        <taxon>Pseudomonadati</taxon>
        <taxon>Bacteroidota</taxon>
        <taxon>Chitinophagia</taxon>
        <taxon>Chitinophagales</taxon>
        <taxon>Chitinophagaceae</taxon>
        <taxon>Niabella</taxon>
    </lineage>
</organism>
<dbReference type="Proteomes" id="UP001199816">
    <property type="component" value="Unassembled WGS sequence"/>
</dbReference>
<gene>
    <name evidence="1" type="ORF">LQ567_00730</name>
</gene>
<sequence>MENNDRYSGPATVIRSYMNAFLVECPRCKHCATVSKGQSFDKADAKLTCQNCNYSEHATQLVRYNAIVKRACDNCGKAIEAKIPNNKEQIKELNLSCPHCGIVRSYKPRNIAYNLFYKNSGPGDPVFNLPLWFQAEIRGTLFWAYNREHLNEIKNYVIAKLRERQTLMYTTMVERLPDFITTAKNRSLVIKTIDKLLRK</sequence>
<comment type="caution">
    <text evidence="1">The sequence shown here is derived from an EMBL/GenBank/DDBJ whole genome shotgun (WGS) entry which is preliminary data.</text>
</comment>